<dbReference type="OrthoDB" id="5289084at2759"/>
<reference evidence="1" key="1">
    <citation type="submission" date="2021-03" db="EMBL/GenBank/DDBJ databases">
        <authorList>
            <person name="Tagirdzhanova G."/>
        </authorList>
    </citation>
    <scope>NUCLEOTIDE SEQUENCE</scope>
</reference>
<dbReference type="AlphaFoldDB" id="A0A8H3FIE3"/>
<proteinExistence type="predicted"/>
<name>A0A8H3FIE3_9LECA</name>
<accession>A0A8H3FIE3</accession>
<evidence type="ECO:0000313" key="2">
    <source>
        <dbReference type="Proteomes" id="UP000664203"/>
    </source>
</evidence>
<keyword evidence="2" id="KW-1185">Reference proteome</keyword>
<gene>
    <name evidence="1" type="ORF">ALECFALPRED_003080</name>
</gene>
<dbReference type="Proteomes" id="UP000664203">
    <property type="component" value="Unassembled WGS sequence"/>
</dbReference>
<comment type="caution">
    <text evidence="1">The sequence shown here is derived from an EMBL/GenBank/DDBJ whole genome shotgun (WGS) entry which is preliminary data.</text>
</comment>
<sequence length="283" mass="31364">MPISTTKPTVPFHTYLLDSADHLPPTILDMSDELPPYTPQALNDILPIYHPPNTDQHISTYTLHQTSPDSLLLTLRDHPSESASTYTPTLPVCKIRTNKTGGFMNRKPHVIITTGECDESLNRPLAEGRFDIHGTGTTITYSHMPNMQMIQRLELEDSLSQRLRTTIWGHEHWWMPNPGNKGVMELTNEIDEIVARFVHAAPMSQMTGAGRRGSSGRKKEDREELGELHVVEALAEGGREEVICSALVVVERAKRRANNISCTGIGKTAPAWSMNAGPPGGFI</sequence>
<protein>
    <submittedName>
        <fullName evidence="1">Uncharacterized protein</fullName>
    </submittedName>
</protein>
<organism evidence="1 2">
    <name type="scientific">Alectoria fallacina</name>
    <dbReference type="NCBI Taxonomy" id="1903189"/>
    <lineage>
        <taxon>Eukaryota</taxon>
        <taxon>Fungi</taxon>
        <taxon>Dikarya</taxon>
        <taxon>Ascomycota</taxon>
        <taxon>Pezizomycotina</taxon>
        <taxon>Lecanoromycetes</taxon>
        <taxon>OSLEUM clade</taxon>
        <taxon>Lecanoromycetidae</taxon>
        <taxon>Lecanorales</taxon>
        <taxon>Lecanorineae</taxon>
        <taxon>Parmeliaceae</taxon>
        <taxon>Alectoria</taxon>
    </lineage>
</organism>
<dbReference type="EMBL" id="CAJPDR010000201">
    <property type="protein sequence ID" value="CAF9925186.1"/>
    <property type="molecule type" value="Genomic_DNA"/>
</dbReference>
<evidence type="ECO:0000313" key="1">
    <source>
        <dbReference type="EMBL" id="CAF9925186.1"/>
    </source>
</evidence>